<dbReference type="Pfam" id="PF02810">
    <property type="entry name" value="SEC-C"/>
    <property type="match status" value="1"/>
</dbReference>
<organism evidence="2 3">
    <name type="scientific">Nocardioides acrostichi</name>
    <dbReference type="NCBI Taxonomy" id="2784339"/>
    <lineage>
        <taxon>Bacteria</taxon>
        <taxon>Bacillati</taxon>
        <taxon>Actinomycetota</taxon>
        <taxon>Actinomycetes</taxon>
        <taxon>Propionibacteriales</taxon>
        <taxon>Nocardioidaceae</taxon>
        <taxon>Nocardioides</taxon>
    </lineage>
</organism>
<dbReference type="SUPFAM" id="SSF48452">
    <property type="entry name" value="TPR-like"/>
    <property type="match status" value="1"/>
</dbReference>
<evidence type="ECO:0000313" key="3">
    <source>
        <dbReference type="Proteomes" id="UP000656804"/>
    </source>
</evidence>
<dbReference type="EMBL" id="JADIVZ010000018">
    <property type="protein sequence ID" value="MBF4163990.1"/>
    <property type="molecule type" value="Genomic_DNA"/>
</dbReference>
<protein>
    <submittedName>
        <fullName evidence="2">SEC-C domain-containing protein</fullName>
    </submittedName>
</protein>
<dbReference type="Gene3D" id="1.25.40.10">
    <property type="entry name" value="Tetratricopeptide repeat domain"/>
    <property type="match status" value="1"/>
</dbReference>
<dbReference type="Proteomes" id="UP000656804">
    <property type="component" value="Unassembled WGS sequence"/>
</dbReference>
<name>A0A930V3G7_9ACTN</name>
<dbReference type="InterPro" id="IPR011990">
    <property type="entry name" value="TPR-like_helical_dom_sf"/>
</dbReference>
<accession>A0A930V3G7</accession>
<dbReference type="Gene3D" id="3.10.450.50">
    <property type="match status" value="1"/>
</dbReference>
<evidence type="ECO:0000313" key="2">
    <source>
        <dbReference type="EMBL" id="MBF4163990.1"/>
    </source>
</evidence>
<dbReference type="RefSeq" id="WP_194505252.1">
    <property type="nucleotide sequence ID" value="NZ_JADIVZ010000018.1"/>
</dbReference>
<keyword evidence="3" id="KW-1185">Reference proteome</keyword>
<feature type="compositionally biased region" description="Basic and acidic residues" evidence="1">
    <location>
        <begin position="477"/>
        <end position="490"/>
    </location>
</feature>
<proteinExistence type="predicted"/>
<gene>
    <name evidence="2" type="ORF">ISG29_20175</name>
</gene>
<dbReference type="AlphaFoldDB" id="A0A930V3G7"/>
<dbReference type="SUPFAM" id="SSF103642">
    <property type="entry name" value="Sec-C motif"/>
    <property type="match status" value="1"/>
</dbReference>
<sequence>MPDAVAMAMITDGGGLGELVDGSTLVEAIPSLDADIVAERGIEVADGDEPLWLLDPTALAPSVPDCLVGITVVSGRFEILAVEEPEVPAELALRLRDIVVEHGGDGAVQIGALVWQACADDPDLFTRPAPPLSELIAAGDLVRAGEFVGPPGFDFARSRLESRARGIAARYDLDDDRALLVAMFAQAHAQFAAVIEAERLSDDNVPVIGPDPAAVRELLGELADPEVAELLAVEVLGATREGAAALGLMAETYEPQAPRGARANLRWLRGKALERLGSVLESEAHYEEALGLDSDCRMALFDLARIASDRGNAERGLSLLRRVGAAPDDGLVTLLESFRTAERTDIGRNDRCWCGSGRKYKVCHRGREVQPLEERAAWLYQKAAAFLHDGPWRLAALELAEIRAEHWSGADALWEALNDGLVGDAILFEGGAFAEFVEQRGVLLPADELLLAQRWLLAERSLHEVESVTPGSGFTARDVRTGDRSDVRERTASRSLEVGDLVCARVVPAGETTQVFGGFEPVALHQRDALIALLDADPEPKEVVAFLSARFAPPTLQNTSGDALVFCETTFAVGDPSALIAHLDATYGTGEDSDEGLRWHEFVVTQGMERVAATFTLDGAELLVDTNSERRHEQVLATLTSSVPELRMLDDSRRSAADMIAALDDAPDAAPAAAPPVPPEVAATMAQVMEQYERSWLDDSIPALGGVTPREAAADPTRRPDLIRLLDSFPDVDAGDLTRMSATRLRAALGL</sequence>
<feature type="region of interest" description="Disordered" evidence="1">
    <location>
        <begin position="470"/>
        <end position="490"/>
    </location>
</feature>
<reference evidence="2" key="1">
    <citation type="submission" date="2020-11" db="EMBL/GenBank/DDBJ databases">
        <title>Nocardioides sp. CBS4Y-1, whole genome shotgun sequence.</title>
        <authorList>
            <person name="Tuo L."/>
        </authorList>
    </citation>
    <scope>NUCLEOTIDE SEQUENCE</scope>
    <source>
        <strain evidence="2">CBS4Y-1</strain>
    </source>
</reference>
<evidence type="ECO:0000256" key="1">
    <source>
        <dbReference type="SAM" id="MobiDB-lite"/>
    </source>
</evidence>
<comment type="caution">
    <text evidence="2">The sequence shown here is derived from an EMBL/GenBank/DDBJ whole genome shotgun (WGS) entry which is preliminary data.</text>
</comment>
<dbReference type="InterPro" id="IPR004027">
    <property type="entry name" value="SEC_C_motif"/>
</dbReference>